<dbReference type="PANTHER" id="PTHR43090">
    <property type="entry name" value="1-(5-PHOSPHORIBOSYL)-5-[(5-PHOSPHORIBOSYLAMINO)METHYLIDENEAMINO] IMIDAZOLE-4-CARBOXAMIDE ISOMERASE"/>
    <property type="match status" value="1"/>
</dbReference>
<dbReference type="GO" id="GO:0003949">
    <property type="term" value="F:1-(5-phosphoribosyl)-5-[(5-phosphoribosylamino)methylideneamino]imidazole-4-carboxamide isomerase activity"/>
    <property type="evidence" value="ECO:0007669"/>
    <property type="project" value="UniProtKB-EC"/>
</dbReference>
<dbReference type="FunFam" id="3.20.20.70:FF:000009">
    <property type="entry name" value="1-(5-phosphoribosyl)-5-[(5-phosphoribosylamino)methylideneamino] imidazole-4-carboxamide isomerase"/>
    <property type="match status" value="1"/>
</dbReference>
<comment type="caution">
    <text evidence="10">The sequence shown here is derived from an EMBL/GenBank/DDBJ whole genome shotgun (WGS) entry which is preliminary data.</text>
</comment>
<comment type="subcellular location">
    <subcellularLocation>
        <location evidence="2">Cytoplasm</location>
    </subcellularLocation>
</comment>
<dbReference type="SUPFAM" id="SSF51366">
    <property type="entry name" value="Ribulose-phoshate binding barrel"/>
    <property type="match status" value="1"/>
</dbReference>
<dbReference type="UniPathway" id="UPA00031">
    <property type="reaction ID" value="UER00009"/>
</dbReference>
<dbReference type="InterPro" id="IPR013785">
    <property type="entry name" value="Aldolase_TIM"/>
</dbReference>
<evidence type="ECO:0000256" key="9">
    <source>
        <dbReference type="ARBA" id="ARBA00023235"/>
    </source>
</evidence>
<evidence type="ECO:0000256" key="7">
    <source>
        <dbReference type="ARBA" id="ARBA00022605"/>
    </source>
</evidence>
<protein>
    <recommendedName>
        <fullName evidence="5">1-(5-phosphoribosyl)-5-[(5-phosphoribosylamino)methylideneamino]imidazole-4-carboxamideisomerase</fullName>
        <ecNumber evidence="5">5.3.1.16</ecNumber>
    </recommendedName>
</protein>
<dbReference type="AlphaFoldDB" id="A0A645EDL2"/>
<name>A0A645EDL2_9ZZZZ</name>
<dbReference type="InterPro" id="IPR006062">
    <property type="entry name" value="His_biosynth"/>
</dbReference>
<gene>
    <name evidence="10" type="primary">hisA_33</name>
    <name evidence="10" type="ORF">SDC9_146630</name>
</gene>
<evidence type="ECO:0000256" key="2">
    <source>
        <dbReference type="ARBA" id="ARBA00004496"/>
    </source>
</evidence>
<dbReference type="PANTHER" id="PTHR43090:SF2">
    <property type="entry name" value="1-(5-PHOSPHORIBOSYL)-5-[(5-PHOSPHORIBOSYLAMINO)METHYLIDENEAMINO] IMIDAZOLE-4-CARBOXAMIDE ISOMERASE"/>
    <property type="match status" value="1"/>
</dbReference>
<dbReference type="GO" id="GO:0005737">
    <property type="term" value="C:cytoplasm"/>
    <property type="evidence" value="ECO:0007669"/>
    <property type="project" value="UniProtKB-SubCell"/>
</dbReference>
<comment type="similarity">
    <text evidence="4">Belongs to the HisA/HisF family.</text>
</comment>
<evidence type="ECO:0000256" key="3">
    <source>
        <dbReference type="ARBA" id="ARBA00005133"/>
    </source>
</evidence>
<dbReference type="CDD" id="cd04732">
    <property type="entry name" value="HisA"/>
    <property type="match status" value="1"/>
</dbReference>
<organism evidence="10">
    <name type="scientific">bioreactor metagenome</name>
    <dbReference type="NCBI Taxonomy" id="1076179"/>
    <lineage>
        <taxon>unclassified sequences</taxon>
        <taxon>metagenomes</taxon>
        <taxon>ecological metagenomes</taxon>
    </lineage>
</organism>
<evidence type="ECO:0000256" key="4">
    <source>
        <dbReference type="ARBA" id="ARBA00009667"/>
    </source>
</evidence>
<proteinExistence type="inferred from homology"/>
<evidence type="ECO:0000256" key="6">
    <source>
        <dbReference type="ARBA" id="ARBA00022490"/>
    </source>
</evidence>
<dbReference type="InterPro" id="IPR011060">
    <property type="entry name" value="RibuloseP-bd_barrel"/>
</dbReference>
<evidence type="ECO:0000256" key="8">
    <source>
        <dbReference type="ARBA" id="ARBA00023102"/>
    </source>
</evidence>
<dbReference type="GO" id="GO:0000162">
    <property type="term" value="P:L-tryptophan biosynthetic process"/>
    <property type="evidence" value="ECO:0007669"/>
    <property type="project" value="TreeGrafter"/>
</dbReference>
<dbReference type="InterPro" id="IPR023016">
    <property type="entry name" value="HisA/PriA"/>
</dbReference>
<keyword evidence="6" id="KW-0963">Cytoplasm</keyword>
<accession>A0A645EDL2</accession>
<comment type="pathway">
    <text evidence="3">Amino-acid biosynthesis; L-histidine biosynthesis; L-histidine from 5-phospho-alpha-D-ribose 1-diphosphate: step 4/9.</text>
</comment>
<evidence type="ECO:0000256" key="1">
    <source>
        <dbReference type="ARBA" id="ARBA00000901"/>
    </source>
</evidence>
<evidence type="ECO:0000313" key="10">
    <source>
        <dbReference type="EMBL" id="MPM99439.1"/>
    </source>
</evidence>
<dbReference type="Gene3D" id="3.20.20.70">
    <property type="entry name" value="Aldolase class I"/>
    <property type="match status" value="1"/>
</dbReference>
<dbReference type="GO" id="GO:0000105">
    <property type="term" value="P:L-histidine biosynthetic process"/>
    <property type="evidence" value="ECO:0007669"/>
    <property type="project" value="UniProtKB-UniPathway"/>
</dbReference>
<dbReference type="EC" id="5.3.1.16" evidence="5"/>
<reference evidence="10" key="1">
    <citation type="submission" date="2019-08" db="EMBL/GenBank/DDBJ databases">
        <authorList>
            <person name="Kucharzyk K."/>
            <person name="Murdoch R.W."/>
            <person name="Higgins S."/>
            <person name="Loffler F."/>
        </authorList>
    </citation>
    <scope>NUCLEOTIDE SEQUENCE</scope>
</reference>
<sequence>MGFDRIHIVDLDGAKSAEPINLQALQDVASITGMVIQFGGGIKSMESAQRTFDSGANSVIVGSVAVKDPGLVCRLLEKYDNERVILGVDIKEGKIAINGWKEHINSNIYEFIKSYASMGISRIICTDISKDGMLSGPAFNLYKELRTIFPSLEIIASGGVSGMEDIIALEEAGLDGVVVGKAFYEKRIDLQKLESWLQNE</sequence>
<dbReference type="EMBL" id="VSSQ01045528">
    <property type="protein sequence ID" value="MPM99439.1"/>
    <property type="molecule type" value="Genomic_DNA"/>
</dbReference>
<dbReference type="InterPro" id="IPR044524">
    <property type="entry name" value="Isoase_HisA-like"/>
</dbReference>
<evidence type="ECO:0000256" key="5">
    <source>
        <dbReference type="ARBA" id="ARBA00012550"/>
    </source>
</evidence>
<keyword evidence="8" id="KW-0368">Histidine biosynthesis</keyword>
<dbReference type="Pfam" id="PF00977">
    <property type="entry name" value="His_biosynth"/>
    <property type="match status" value="1"/>
</dbReference>
<keyword evidence="9 10" id="KW-0413">Isomerase</keyword>
<comment type="catalytic activity">
    <reaction evidence="1">
        <text>1-(5-phospho-beta-D-ribosyl)-5-[(5-phospho-beta-D-ribosylamino)methylideneamino]imidazole-4-carboxamide = 5-[(5-phospho-1-deoxy-D-ribulos-1-ylimino)methylamino]-1-(5-phospho-beta-D-ribosyl)imidazole-4-carboxamide</text>
        <dbReference type="Rhea" id="RHEA:15469"/>
        <dbReference type="ChEBI" id="CHEBI:58435"/>
        <dbReference type="ChEBI" id="CHEBI:58525"/>
        <dbReference type="EC" id="5.3.1.16"/>
    </reaction>
</comment>
<keyword evidence="7" id="KW-0028">Amino-acid biosynthesis</keyword>